<comment type="caution">
    <text evidence="2">Lacks conserved residue(s) required for the propagation of feature annotation.</text>
</comment>
<dbReference type="RefSeq" id="WP_015327095.1">
    <property type="nucleotide sequence ID" value="NC_019978.1"/>
</dbReference>
<dbReference type="InterPro" id="IPR008513">
    <property type="entry name" value="tRNA(Met)_cyd_acetate_ligase"/>
</dbReference>
<keyword evidence="2" id="KW-0436">Ligase</keyword>
<dbReference type="GO" id="GO:0016740">
    <property type="term" value="F:transferase activity"/>
    <property type="evidence" value="ECO:0007669"/>
    <property type="project" value="UniProtKB-KW"/>
</dbReference>
<comment type="similarity">
    <text evidence="2">Belongs to the TmcAL family.</text>
</comment>
<feature type="binding site" evidence="2">
    <location>
        <position position="198"/>
    </location>
    <ligand>
        <name>ATP</name>
        <dbReference type="ChEBI" id="CHEBI:30616"/>
    </ligand>
</feature>
<keyword evidence="4" id="KW-1185">Reference proteome</keyword>
<dbReference type="EC" id="6.3.4.-" evidence="2"/>
<proteinExistence type="inferred from homology"/>
<keyword evidence="2" id="KW-0820">tRNA-binding</keyword>
<comment type="subcellular location">
    <subcellularLocation>
        <location evidence="2">Cytoplasm</location>
    </subcellularLocation>
</comment>
<dbReference type="GO" id="GO:0006400">
    <property type="term" value="P:tRNA modification"/>
    <property type="evidence" value="ECO:0007669"/>
    <property type="project" value="UniProtKB-UniRule"/>
</dbReference>
<evidence type="ECO:0000256" key="2">
    <source>
        <dbReference type="HAMAP-Rule" id="MF_01539"/>
    </source>
</evidence>
<evidence type="ECO:0000256" key="1">
    <source>
        <dbReference type="ARBA" id="ARBA00022694"/>
    </source>
</evidence>
<reference evidence="4" key="1">
    <citation type="submission" date="2012-02" db="EMBL/GenBank/DDBJ databases">
        <title>The complete genome of Halobacteroides halobius DSM 5150.</title>
        <authorList>
            <person name="Lucas S."/>
            <person name="Copeland A."/>
            <person name="Lapidus A."/>
            <person name="Glavina del Rio T."/>
            <person name="Dalin E."/>
            <person name="Tice H."/>
            <person name="Bruce D."/>
            <person name="Goodwin L."/>
            <person name="Pitluck S."/>
            <person name="Peters L."/>
            <person name="Mikhailova N."/>
            <person name="Gu W."/>
            <person name="Kyrpides N."/>
            <person name="Mavromatis K."/>
            <person name="Ivanova N."/>
            <person name="Brettin T."/>
            <person name="Detter J.C."/>
            <person name="Han C."/>
            <person name="Larimer F."/>
            <person name="Land M."/>
            <person name="Hauser L."/>
            <person name="Markowitz V."/>
            <person name="Cheng J.-F."/>
            <person name="Hugenholtz P."/>
            <person name="Woyke T."/>
            <person name="Wu D."/>
            <person name="Tindall B."/>
            <person name="Pomrenke H."/>
            <person name="Brambilla E."/>
            <person name="Klenk H.-P."/>
            <person name="Eisen J.A."/>
        </authorList>
    </citation>
    <scope>NUCLEOTIDE SEQUENCE [LARGE SCALE GENOMIC DNA]</scope>
    <source>
        <strain evidence="4">ATCC 35273 / DSM 5150 / MD-1</strain>
    </source>
</reference>
<comment type="function">
    <text evidence="2">Catalyzes the formation of N(4)-acetylcytidine (ac(4)C) at the wobble position of elongator tRNA(Met), using acetate and ATP as substrates. First activates an acetate ion to form acetyladenylate (Ac-AMP) and then transfers the acetyl group to tRNA to form ac(4)C34.</text>
</comment>
<dbReference type="PANTHER" id="PTHR37825:SF1">
    <property type="entry name" value="TRNA(MET) CYTIDINE ACETATE LIGASE"/>
    <property type="match status" value="1"/>
</dbReference>
<organism evidence="3 4">
    <name type="scientific">Halobacteroides halobius (strain ATCC 35273 / DSM 5150 / MD-1)</name>
    <dbReference type="NCBI Taxonomy" id="748449"/>
    <lineage>
        <taxon>Bacteria</taxon>
        <taxon>Bacillati</taxon>
        <taxon>Bacillota</taxon>
        <taxon>Clostridia</taxon>
        <taxon>Halanaerobiales</taxon>
        <taxon>Halobacteroidaceae</taxon>
        <taxon>Halobacteroides</taxon>
    </lineage>
</organism>
<sequence>MKVLGIITEYNPFHLGHKIHLQNSLNKSKADATICIMSGCFLQRGRPAIIDQWSRAKMALQVGVDLILQLPVVYSTRSAEYFAWAAVRSLEATKTVDYLSFGSESGNINSLKELGELLAKEPQQLSSLLQEKLKEGHSYPQARTKALTSYLKLKSSDFKVSPTKAEEIINNPNNILGLEYIKALINLNSSITPLTIKREGADYYSNKLNNIASGSAIRNRIKKNQQQNKPLIDQQIRQSLPNSTVEVLKNKFKDNLGPIFTNDFSQQLLTLLRRVDKNKLRNYENITGGLENRFKEAALKATSLQELINLIKTKRFTQTRIQRILIHLLLGLTKDQLTKFDTAYGPQYLRVLGFNQQGRQLLKLIKKKSNLPLITKVANHFKSKQTPRNLLQEMLEYDLLANDLYTLAYSNNKAKKGGVDFRQTPILNF</sequence>
<feature type="binding site" evidence="2">
    <location>
        <position position="173"/>
    </location>
    <ligand>
        <name>ATP</name>
        <dbReference type="ChEBI" id="CHEBI:30616"/>
    </ligand>
</feature>
<dbReference type="GO" id="GO:0000049">
    <property type="term" value="F:tRNA binding"/>
    <property type="evidence" value="ECO:0007669"/>
    <property type="project" value="UniProtKB-KW"/>
</dbReference>
<dbReference type="NCBIfam" id="NF010191">
    <property type="entry name" value="PRK13670.1"/>
    <property type="match status" value="1"/>
</dbReference>
<dbReference type="InterPro" id="IPR014729">
    <property type="entry name" value="Rossmann-like_a/b/a_fold"/>
</dbReference>
<dbReference type="HAMAP" id="MF_01539">
    <property type="entry name" value="TmcAL"/>
    <property type="match status" value="1"/>
</dbReference>
<keyword evidence="2" id="KW-0067">ATP-binding</keyword>
<evidence type="ECO:0000313" key="4">
    <source>
        <dbReference type="Proteomes" id="UP000010880"/>
    </source>
</evidence>
<name>L0KBB6_HALHC</name>
<dbReference type="STRING" id="748449.Halha_1428"/>
<keyword evidence="2" id="KW-0547">Nucleotide-binding</keyword>
<dbReference type="PATRIC" id="fig|748449.3.peg.1381"/>
<dbReference type="EMBL" id="CP003359">
    <property type="protein sequence ID" value="AGB41373.1"/>
    <property type="molecule type" value="Genomic_DNA"/>
</dbReference>
<dbReference type="Pfam" id="PF05636">
    <property type="entry name" value="HIGH_NTase1"/>
    <property type="match status" value="1"/>
</dbReference>
<dbReference type="Proteomes" id="UP000010880">
    <property type="component" value="Chromosome"/>
</dbReference>
<evidence type="ECO:0000313" key="3">
    <source>
        <dbReference type="EMBL" id="AGB41373.1"/>
    </source>
</evidence>
<dbReference type="SUPFAM" id="SSF52374">
    <property type="entry name" value="Nucleotidylyl transferase"/>
    <property type="match status" value="1"/>
</dbReference>
<dbReference type="OrthoDB" id="9769796at2"/>
<keyword evidence="2" id="KW-0963">Cytoplasm</keyword>
<dbReference type="KEGG" id="hhl:Halha_1428"/>
<dbReference type="AlphaFoldDB" id="L0KBB6"/>
<dbReference type="HOGENOM" id="CLU_038915_0_1_9"/>
<dbReference type="Gene3D" id="3.40.50.620">
    <property type="entry name" value="HUPs"/>
    <property type="match status" value="1"/>
</dbReference>
<protein>
    <recommendedName>
        <fullName evidence="2">tRNA(Met) cytidine acetate ligase</fullName>
        <ecNumber evidence="2">6.3.4.-</ecNumber>
    </recommendedName>
</protein>
<dbReference type="PANTHER" id="PTHR37825">
    <property type="entry name" value="TRNA(MET) CYTIDINE ACETATE LIGASE"/>
    <property type="match status" value="1"/>
</dbReference>
<feature type="binding site" evidence="2">
    <location>
        <position position="102"/>
    </location>
    <ligand>
        <name>ATP</name>
        <dbReference type="ChEBI" id="CHEBI:30616"/>
    </ligand>
</feature>
<dbReference type="GO" id="GO:0005524">
    <property type="term" value="F:ATP binding"/>
    <property type="evidence" value="ECO:0007669"/>
    <property type="project" value="UniProtKB-KW"/>
</dbReference>
<gene>
    <name evidence="2" type="primary">tmcAL</name>
    <name evidence="3" type="ordered locus">Halha_1428</name>
</gene>
<dbReference type="GO" id="GO:0005737">
    <property type="term" value="C:cytoplasm"/>
    <property type="evidence" value="ECO:0007669"/>
    <property type="project" value="UniProtKB-SubCell"/>
</dbReference>
<dbReference type="eggNOG" id="COG1323">
    <property type="taxonomic scope" value="Bacteria"/>
</dbReference>
<feature type="binding site" evidence="2">
    <location>
        <begin position="7"/>
        <end position="20"/>
    </location>
    <ligand>
        <name>ATP</name>
        <dbReference type="ChEBI" id="CHEBI:30616"/>
    </ligand>
</feature>
<keyword evidence="1 2" id="KW-0819">tRNA processing</keyword>
<comment type="catalytic activity">
    <reaction evidence="2">
        <text>cytidine(34) in elongator tRNA(Met) + acetate + ATP = N(4)-acetylcytidine(34) in elongator tRNA(Met) + AMP + diphosphate</text>
        <dbReference type="Rhea" id="RHEA:58144"/>
        <dbReference type="Rhea" id="RHEA-COMP:10693"/>
        <dbReference type="Rhea" id="RHEA-COMP:10694"/>
        <dbReference type="ChEBI" id="CHEBI:30089"/>
        <dbReference type="ChEBI" id="CHEBI:30616"/>
        <dbReference type="ChEBI" id="CHEBI:33019"/>
        <dbReference type="ChEBI" id="CHEBI:74900"/>
        <dbReference type="ChEBI" id="CHEBI:82748"/>
        <dbReference type="ChEBI" id="CHEBI:456215"/>
    </reaction>
</comment>
<keyword evidence="3" id="KW-0808">Transferase</keyword>
<keyword evidence="2" id="KW-0694">RNA-binding</keyword>
<accession>L0KBB6</accession>
<dbReference type="GO" id="GO:0016879">
    <property type="term" value="F:ligase activity, forming carbon-nitrogen bonds"/>
    <property type="evidence" value="ECO:0007669"/>
    <property type="project" value="UniProtKB-UniRule"/>
</dbReference>